<dbReference type="InterPro" id="IPR050411">
    <property type="entry name" value="AlphaKG_dependent_hydroxylases"/>
</dbReference>
<evidence type="ECO:0000256" key="1">
    <source>
        <dbReference type="ARBA" id="ARBA00001954"/>
    </source>
</evidence>
<dbReference type="InterPro" id="IPR042098">
    <property type="entry name" value="TauD-like_sf"/>
</dbReference>
<evidence type="ECO:0000256" key="4">
    <source>
        <dbReference type="ARBA" id="ARBA00023194"/>
    </source>
</evidence>
<evidence type="ECO:0000313" key="7">
    <source>
        <dbReference type="EMBL" id="SCF07766.1"/>
    </source>
</evidence>
<dbReference type="GO" id="GO:0051213">
    <property type="term" value="F:dioxygenase activity"/>
    <property type="evidence" value="ECO:0007669"/>
    <property type="project" value="UniProtKB-KW"/>
</dbReference>
<evidence type="ECO:0000256" key="2">
    <source>
        <dbReference type="ARBA" id="ARBA00023002"/>
    </source>
</evidence>
<dbReference type="RefSeq" id="WP_091283769.1">
    <property type="nucleotide sequence ID" value="NZ_FMCW01000025.1"/>
</dbReference>
<name>A0A1C4XHB3_9ACTN</name>
<organism evidence="7 8">
    <name type="scientific">Micromonospora haikouensis</name>
    <dbReference type="NCBI Taxonomy" id="686309"/>
    <lineage>
        <taxon>Bacteria</taxon>
        <taxon>Bacillati</taxon>
        <taxon>Actinomycetota</taxon>
        <taxon>Actinomycetes</taxon>
        <taxon>Micromonosporales</taxon>
        <taxon>Micromonosporaceae</taxon>
        <taxon>Micromonospora</taxon>
    </lineage>
</organism>
<evidence type="ECO:0000313" key="8">
    <source>
        <dbReference type="Proteomes" id="UP000199375"/>
    </source>
</evidence>
<gene>
    <name evidence="7" type="ORF">GA0070558_12553</name>
</gene>
<evidence type="ECO:0000256" key="5">
    <source>
        <dbReference type="SAM" id="MobiDB-lite"/>
    </source>
</evidence>
<sequence length="376" mass="40895">MGDLASSSVDGPPTGGARGPVAGQRRRRVDRTTADPWGVVEHRAPAGYGLPVELATTRPGTSLAGYAAAHSGELRARLHQAGAILFRGFGVTLDSFGDVATALAGPRRPYTERSTPRTELAERVYTATDHPSDQHIPLHNENSYQSTFPRLLVFGCLTAPATGGATPLADVRRVLRRIPPAVRRPFVDLGVTYLRTFGGGLGLDWPEAFGTRDRAEVERYCRDHDIEVRWRPGGVLRTRQTRPAVAVHPVTGEQVWFNHATFFHPHTLPPELRVALVSQVGADYLPHDVHYGDGRPIDPGTRDVLAAAYAAEEVSVPWQVGDVLLVDNLLAAHGRQPFTGPRRVVVGMAGEAGWDLVDARIAAGRTRPEDEPEERQ</sequence>
<dbReference type="PANTHER" id="PTHR10696:SF56">
    <property type="entry name" value="TAUD_TFDA-LIKE DOMAIN-CONTAINING PROTEIN"/>
    <property type="match status" value="1"/>
</dbReference>
<dbReference type="Proteomes" id="UP000199375">
    <property type="component" value="Unassembled WGS sequence"/>
</dbReference>
<comment type="cofactor">
    <cofactor evidence="1">
        <name>Fe(2+)</name>
        <dbReference type="ChEBI" id="CHEBI:29033"/>
    </cofactor>
</comment>
<feature type="domain" description="TauD/TfdA-like" evidence="6">
    <location>
        <begin position="66"/>
        <end position="347"/>
    </location>
</feature>
<dbReference type="SUPFAM" id="SSF51197">
    <property type="entry name" value="Clavaminate synthase-like"/>
    <property type="match status" value="1"/>
</dbReference>
<proteinExistence type="predicted"/>
<reference evidence="7 8" key="1">
    <citation type="submission" date="2016-06" db="EMBL/GenBank/DDBJ databases">
        <authorList>
            <person name="Kjaerup R.B."/>
            <person name="Dalgaard T.S."/>
            <person name="Juul-Madsen H.R."/>
        </authorList>
    </citation>
    <scope>NUCLEOTIDE SEQUENCE [LARGE SCALE GENOMIC DNA]</scope>
    <source>
        <strain evidence="7 8">DSM 45626</strain>
    </source>
</reference>
<keyword evidence="3" id="KW-0408">Iron</keyword>
<dbReference type="AlphaFoldDB" id="A0A1C4XHB3"/>
<keyword evidence="2" id="KW-0560">Oxidoreductase</keyword>
<feature type="region of interest" description="Disordered" evidence="5">
    <location>
        <begin position="1"/>
        <end position="33"/>
    </location>
</feature>
<dbReference type="GO" id="GO:0017000">
    <property type="term" value="P:antibiotic biosynthetic process"/>
    <property type="evidence" value="ECO:0007669"/>
    <property type="project" value="UniProtKB-KW"/>
</dbReference>
<evidence type="ECO:0000259" key="6">
    <source>
        <dbReference type="Pfam" id="PF02668"/>
    </source>
</evidence>
<keyword evidence="7" id="KW-0223">Dioxygenase</keyword>
<evidence type="ECO:0000256" key="3">
    <source>
        <dbReference type="ARBA" id="ARBA00023004"/>
    </source>
</evidence>
<keyword evidence="4" id="KW-0045">Antibiotic biosynthesis</keyword>
<protein>
    <submittedName>
        <fullName evidence="7">Taurine dioxygenase, alpha-ketoglutarate-dependent</fullName>
    </submittedName>
</protein>
<dbReference type="PANTHER" id="PTHR10696">
    <property type="entry name" value="GAMMA-BUTYROBETAINE HYDROXYLASE-RELATED"/>
    <property type="match status" value="1"/>
</dbReference>
<dbReference type="EMBL" id="FMCW01000025">
    <property type="protein sequence ID" value="SCF07766.1"/>
    <property type="molecule type" value="Genomic_DNA"/>
</dbReference>
<dbReference type="Pfam" id="PF02668">
    <property type="entry name" value="TauD"/>
    <property type="match status" value="1"/>
</dbReference>
<accession>A0A1C4XHB3</accession>
<dbReference type="InterPro" id="IPR003819">
    <property type="entry name" value="TauD/TfdA-like"/>
</dbReference>
<dbReference type="Gene3D" id="3.60.130.10">
    <property type="entry name" value="Clavaminate synthase-like"/>
    <property type="match status" value="1"/>
</dbReference>